<name>A0A1M5DS30_9RHOB</name>
<dbReference type="InterPro" id="IPR045864">
    <property type="entry name" value="aa-tRNA-synth_II/BPL/LPL"/>
</dbReference>
<dbReference type="OrthoDB" id="7657788at2"/>
<organism evidence="3 4">
    <name type="scientific">Litoreibacter ascidiaceicola</name>
    <dbReference type="NCBI Taxonomy" id="1486859"/>
    <lineage>
        <taxon>Bacteria</taxon>
        <taxon>Pseudomonadati</taxon>
        <taxon>Pseudomonadota</taxon>
        <taxon>Alphaproteobacteria</taxon>
        <taxon>Rhodobacterales</taxon>
        <taxon>Roseobacteraceae</taxon>
        <taxon>Litoreibacter</taxon>
    </lineage>
</organism>
<keyword evidence="3" id="KW-0436">Ligase</keyword>
<dbReference type="SUPFAM" id="SSF55681">
    <property type="entry name" value="Class II aaRS and biotin synthetases"/>
    <property type="match status" value="1"/>
</dbReference>
<dbReference type="EMBL" id="FQUV01000010">
    <property type="protein sequence ID" value="SHF69769.1"/>
    <property type="molecule type" value="Genomic_DNA"/>
</dbReference>
<evidence type="ECO:0000313" key="4">
    <source>
        <dbReference type="Proteomes" id="UP000184144"/>
    </source>
</evidence>
<dbReference type="RefSeq" id="WP_073145987.1">
    <property type="nucleotide sequence ID" value="NZ_FQUV01000010.1"/>
</dbReference>
<accession>A0A1M5DS30</accession>
<dbReference type="Proteomes" id="UP000184144">
    <property type="component" value="Unassembled WGS sequence"/>
</dbReference>
<dbReference type="Pfam" id="PF16917">
    <property type="entry name" value="BPL_LplA_LipB_2"/>
    <property type="match status" value="1"/>
</dbReference>
<proteinExistence type="predicted"/>
<dbReference type="InterPro" id="IPR028044">
    <property type="entry name" value="DUF4444"/>
</dbReference>
<dbReference type="Gene3D" id="3.30.930.10">
    <property type="entry name" value="Bira Bifunctional Protein, Domain 2"/>
    <property type="match status" value="1"/>
</dbReference>
<evidence type="ECO:0000313" key="3">
    <source>
        <dbReference type="EMBL" id="SHF69769.1"/>
    </source>
</evidence>
<gene>
    <name evidence="3" type="ORF">SAMN05444273_1105</name>
</gene>
<feature type="domain" description="DUF4444" evidence="1">
    <location>
        <begin position="198"/>
        <end position="230"/>
    </location>
</feature>
<feature type="domain" description="BPL/LPL catalytic" evidence="2">
    <location>
        <begin position="6"/>
        <end position="183"/>
    </location>
</feature>
<sequence length="233" mass="24619">MTQPQFPPLFTGEAVTRDPFAQACARAVEGCDAGLVLYDLAADRLRAAIVFAPETALQDALAALPVCGVGFQNALGALGPPEVAVHLGWDGPIYVNGGRCGAFRVAASPSDPEAEPDWLVVGLDLWLWPATDEGGLTPDQTALYAEGCAEVDAVELLEAWVRHTLVGLNSWADDGLASLHREWGGLAHGKGTDIDVLGQAGHFVGVDERFGLLLRQGDTTRLIALTELLETLP</sequence>
<protein>
    <submittedName>
        <fullName evidence="3">Biotin-(Acetyl-CoA carboxylase) ligase</fullName>
    </submittedName>
</protein>
<reference evidence="4" key="1">
    <citation type="submission" date="2016-11" db="EMBL/GenBank/DDBJ databases">
        <authorList>
            <person name="Varghese N."/>
            <person name="Submissions S."/>
        </authorList>
    </citation>
    <scope>NUCLEOTIDE SEQUENCE [LARGE SCALE GENOMIC DNA]</scope>
    <source>
        <strain evidence="4">DSM 100566</strain>
    </source>
</reference>
<dbReference type="STRING" id="1486859.SAMN05444273_1105"/>
<dbReference type="Pfam" id="PF14563">
    <property type="entry name" value="DUF4444"/>
    <property type="match status" value="1"/>
</dbReference>
<dbReference type="Gene3D" id="2.30.30.100">
    <property type="match status" value="1"/>
</dbReference>
<dbReference type="InterPro" id="IPR004143">
    <property type="entry name" value="BPL_LPL_catalytic"/>
</dbReference>
<keyword evidence="4" id="KW-1185">Reference proteome</keyword>
<evidence type="ECO:0000259" key="1">
    <source>
        <dbReference type="Pfam" id="PF14563"/>
    </source>
</evidence>
<evidence type="ECO:0000259" key="2">
    <source>
        <dbReference type="Pfam" id="PF16917"/>
    </source>
</evidence>
<dbReference type="AlphaFoldDB" id="A0A1M5DS30"/>
<dbReference type="GO" id="GO:0016874">
    <property type="term" value="F:ligase activity"/>
    <property type="evidence" value="ECO:0007669"/>
    <property type="project" value="UniProtKB-KW"/>
</dbReference>